<dbReference type="InterPro" id="IPR033838">
    <property type="entry name" value="CvaB_peptidase"/>
</dbReference>
<dbReference type="Pfam" id="PF03412">
    <property type="entry name" value="Peptidase_C39"/>
    <property type="match status" value="1"/>
</dbReference>
<dbReference type="GO" id="GO:0008234">
    <property type="term" value="F:cysteine-type peptidase activity"/>
    <property type="evidence" value="ECO:0007669"/>
    <property type="project" value="InterPro"/>
</dbReference>
<dbReference type="EMBL" id="UGRI01000003">
    <property type="protein sequence ID" value="SUB32425.1"/>
    <property type="molecule type" value="Genomic_DNA"/>
</dbReference>
<dbReference type="GO" id="GO:0006508">
    <property type="term" value="P:proteolysis"/>
    <property type="evidence" value="ECO:0007669"/>
    <property type="project" value="InterPro"/>
</dbReference>
<dbReference type="AlphaFoldDB" id="A0A379B1B9"/>
<gene>
    <name evidence="2" type="primary">lagD</name>
    <name evidence="2" type="ORF">NCTC11421_03865</name>
</gene>
<name>A0A379B1B9_NEIGO</name>
<keyword evidence="2" id="KW-0378">Hydrolase</keyword>
<protein>
    <recommendedName>
        <fullName evidence="1">Peptidase C39 domain-containing protein</fullName>
    </recommendedName>
</protein>
<evidence type="ECO:0000313" key="2">
    <source>
        <dbReference type="EMBL" id="SUB32425.1"/>
    </source>
</evidence>
<dbReference type="PROSITE" id="PS50990">
    <property type="entry name" value="PEPTIDASE_C39"/>
    <property type="match status" value="1"/>
</dbReference>
<sequence>MDYLSRLSFGFNKKLPVILQTEVAECGLACLTSILSYYGFHTDLRTLRQKYTLSLKGANLADIMRFGNEMNLTPRALRLELDELSNLQLPCILHWNLNHFVVLCSISKDSIVIMDPAVGMRKIKMDEVSQKFTGIALELFPNTHFEEKKKQRKSKYYLY</sequence>
<proteinExistence type="predicted"/>
<dbReference type="Gene3D" id="3.90.70.10">
    <property type="entry name" value="Cysteine proteinases"/>
    <property type="match status" value="1"/>
</dbReference>
<organism evidence="2">
    <name type="scientific">Neisseria gonorrhoeae</name>
    <dbReference type="NCBI Taxonomy" id="485"/>
    <lineage>
        <taxon>Bacteria</taxon>
        <taxon>Pseudomonadati</taxon>
        <taxon>Pseudomonadota</taxon>
        <taxon>Betaproteobacteria</taxon>
        <taxon>Neisseriales</taxon>
        <taxon>Neisseriaceae</taxon>
        <taxon>Neisseria</taxon>
    </lineage>
</organism>
<dbReference type="GO" id="GO:0016020">
    <property type="term" value="C:membrane"/>
    <property type="evidence" value="ECO:0007669"/>
    <property type="project" value="InterPro"/>
</dbReference>
<evidence type="ECO:0000259" key="1">
    <source>
        <dbReference type="PROSITE" id="PS50990"/>
    </source>
</evidence>
<reference evidence="2" key="1">
    <citation type="submission" date="2018-06" db="EMBL/GenBank/DDBJ databases">
        <authorList>
            <consortium name="Pathogen Informatics"/>
            <person name="Doyle S."/>
        </authorList>
    </citation>
    <scope>NUCLEOTIDE SEQUENCE [LARGE SCALE GENOMIC DNA]</scope>
    <source>
        <strain evidence="2">NCTC11421</strain>
    </source>
</reference>
<dbReference type="InterPro" id="IPR005074">
    <property type="entry name" value="Peptidase_C39"/>
</dbReference>
<accession>A0A379B1B9</accession>
<dbReference type="CDD" id="cd02419">
    <property type="entry name" value="Peptidase_C39C"/>
    <property type="match status" value="1"/>
</dbReference>
<feature type="domain" description="Peptidase C39" evidence="1">
    <location>
        <begin position="20"/>
        <end position="139"/>
    </location>
</feature>
<dbReference type="GO" id="GO:0005524">
    <property type="term" value="F:ATP binding"/>
    <property type="evidence" value="ECO:0007669"/>
    <property type="project" value="InterPro"/>
</dbReference>